<name>A0A0A6PCC7_9GAMM</name>
<evidence type="ECO:0000313" key="9">
    <source>
        <dbReference type="EMBL" id="KHD07992.1"/>
    </source>
</evidence>
<dbReference type="Pfam" id="PF02687">
    <property type="entry name" value="FtsX"/>
    <property type="match status" value="1"/>
</dbReference>
<dbReference type="GO" id="GO:0098797">
    <property type="term" value="C:plasma membrane protein complex"/>
    <property type="evidence" value="ECO:0007669"/>
    <property type="project" value="TreeGrafter"/>
</dbReference>
<proteinExistence type="inferred from homology"/>
<organism evidence="9 10">
    <name type="scientific">Candidatus Thiomargarita nelsonii</name>
    <dbReference type="NCBI Taxonomy" id="1003181"/>
    <lineage>
        <taxon>Bacteria</taxon>
        <taxon>Pseudomonadati</taxon>
        <taxon>Pseudomonadota</taxon>
        <taxon>Gammaproteobacteria</taxon>
        <taxon>Thiotrichales</taxon>
        <taxon>Thiotrichaceae</taxon>
        <taxon>Thiomargarita</taxon>
    </lineage>
</organism>
<comment type="subcellular location">
    <subcellularLocation>
        <location evidence="1">Cell membrane</location>
        <topology evidence="1">Multi-pass membrane protein</topology>
    </subcellularLocation>
</comment>
<evidence type="ECO:0000256" key="4">
    <source>
        <dbReference type="ARBA" id="ARBA00022692"/>
    </source>
</evidence>
<gene>
    <name evidence="9" type="ORF">PN36_08885</name>
</gene>
<evidence type="ECO:0000256" key="1">
    <source>
        <dbReference type="ARBA" id="ARBA00004651"/>
    </source>
</evidence>
<dbReference type="InterPro" id="IPR003838">
    <property type="entry name" value="ABC3_permease_C"/>
</dbReference>
<dbReference type="InterPro" id="IPR051447">
    <property type="entry name" value="Lipoprotein-release_system"/>
</dbReference>
<keyword evidence="10" id="KW-1185">Reference proteome</keyword>
<comment type="caution">
    <text evidence="9">The sequence shown here is derived from an EMBL/GenBank/DDBJ whole genome shotgun (WGS) entry which is preliminary data.</text>
</comment>
<dbReference type="Proteomes" id="UP000030428">
    <property type="component" value="Unassembled WGS sequence"/>
</dbReference>
<evidence type="ECO:0000256" key="6">
    <source>
        <dbReference type="ARBA" id="ARBA00023136"/>
    </source>
</evidence>
<feature type="transmembrane region" description="Helical" evidence="7">
    <location>
        <begin position="345"/>
        <end position="378"/>
    </location>
</feature>
<feature type="transmembrane region" description="Helical" evidence="7">
    <location>
        <begin position="398"/>
        <end position="417"/>
    </location>
</feature>
<reference evidence="9 10" key="1">
    <citation type="journal article" date="2016" name="Front. Microbiol.">
        <title>Single-Cell (Meta-)Genomics of a Dimorphic Candidatus Thiomargarita nelsonii Reveals Genomic Plasticity.</title>
        <authorList>
            <person name="Flood B.E."/>
            <person name="Fliss P."/>
            <person name="Jones D.S."/>
            <person name="Dick G.J."/>
            <person name="Jain S."/>
            <person name="Kaster A.K."/>
            <person name="Winkel M."/>
            <person name="Mussmann M."/>
            <person name="Bailey J."/>
        </authorList>
    </citation>
    <scope>NUCLEOTIDE SEQUENCE [LARGE SCALE GENOMIC DNA]</scope>
    <source>
        <strain evidence="9">Hydrate Ridge</strain>
    </source>
</reference>
<dbReference type="AlphaFoldDB" id="A0A0A6PCC7"/>
<dbReference type="GO" id="GO:0044874">
    <property type="term" value="P:lipoprotein localization to outer membrane"/>
    <property type="evidence" value="ECO:0007669"/>
    <property type="project" value="TreeGrafter"/>
</dbReference>
<evidence type="ECO:0000256" key="3">
    <source>
        <dbReference type="ARBA" id="ARBA00022475"/>
    </source>
</evidence>
<accession>A0A0A6PCC7</accession>
<evidence type="ECO:0000256" key="5">
    <source>
        <dbReference type="ARBA" id="ARBA00022989"/>
    </source>
</evidence>
<evidence type="ECO:0000313" key="10">
    <source>
        <dbReference type="Proteomes" id="UP000030428"/>
    </source>
</evidence>
<evidence type="ECO:0000256" key="2">
    <source>
        <dbReference type="ARBA" id="ARBA00005236"/>
    </source>
</evidence>
<keyword evidence="6 7" id="KW-0472">Membrane</keyword>
<comment type="similarity">
    <text evidence="2">Belongs to the ABC-4 integral membrane protein family. LolC/E subfamily.</text>
</comment>
<evidence type="ECO:0000256" key="7">
    <source>
        <dbReference type="SAM" id="Phobius"/>
    </source>
</evidence>
<feature type="transmembrane region" description="Helical" evidence="7">
    <location>
        <begin position="298"/>
        <end position="324"/>
    </location>
</feature>
<dbReference type="PANTHER" id="PTHR30489">
    <property type="entry name" value="LIPOPROTEIN-RELEASING SYSTEM TRANSMEMBRANE PROTEIN LOLE"/>
    <property type="match status" value="1"/>
</dbReference>
<keyword evidence="3" id="KW-1003">Cell membrane</keyword>
<dbReference type="PANTHER" id="PTHR30489:SF0">
    <property type="entry name" value="LIPOPROTEIN-RELEASING SYSTEM TRANSMEMBRANE PROTEIN LOLE"/>
    <property type="match status" value="1"/>
</dbReference>
<keyword evidence="5 7" id="KW-1133">Transmembrane helix</keyword>
<sequence>MLELMLSRHLIKPIFSILLGLGAIIGVTCLLVVLSLFQNYFLSSEKVFMGIHPHIEIHKEMTEDDGWKIIKQLKNAFPELTDAKPALYLQTQLSISKADIVDAACAIEKNQSFCLEKYEGKFSKIVVKQGFNLSEKKDEKVLIKGIVVDGSDTVMEIKRIINGSLDLKRLTQTEDSNGNVLPFGFYMEQSFFNEISGAFLVSFPELAGDKFNHFRLNGGLKLGTKRGELPLFIMSLDILQALVNKPKQLNTIEIKVAKPYESDEIAQAIQNLLGTEFQVTSWIEKEKAAFAFLNIIKFMIFMIVFSICLVAAISVYSTLSLAVIENRKKISILKALGLKEASIYLIFISNALMIGIVGVVIGGILGYITSHYFIVYFGENLRALGIVNPEIQLTQADFLITATATLLLFLLTAIVPARNAIRMDAVDNL</sequence>
<evidence type="ECO:0000259" key="8">
    <source>
        <dbReference type="Pfam" id="PF02687"/>
    </source>
</evidence>
<feature type="domain" description="ABC3 transporter permease C-terminal" evidence="8">
    <location>
        <begin position="302"/>
        <end position="424"/>
    </location>
</feature>
<keyword evidence="4 7" id="KW-0812">Transmembrane</keyword>
<protein>
    <recommendedName>
        <fullName evidence="8">ABC3 transporter permease C-terminal domain-containing protein</fullName>
    </recommendedName>
</protein>
<feature type="transmembrane region" description="Helical" evidence="7">
    <location>
        <begin position="14"/>
        <end position="37"/>
    </location>
</feature>
<dbReference type="EMBL" id="JSZA02000026">
    <property type="protein sequence ID" value="KHD07992.1"/>
    <property type="molecule type" value="Genomic_DNA"/>
</dbReference>